<dbReference type="Proteomes" id="UP000265614">
    <property type="component" value="Unassembled WGS sequence"/>
</dbReference>
<comment type="similarity">
    <text evidence="2">Belongs to the aminoglycoside phosphotransferase family.</text>
</comment>
<feature type="domain" description="Aminoglycoside phosphotransferase" evidence="15">
    <location>
        <begin position="254"/>
        <end position="381"/>
    </location>
</feature>
<evidence type="ECO:0000256" key="10">
    <source>
        <dbReference type="ARBA" id="ARBA00022840"/>
    </source>
</evidence>
<evidence type="ECO:0000256" key="9">
    <source>
        <dbReference type="ARBA" id="ARBA00022777"/>
    </source>
</evidence>
<dbReference type="Pfam" id="PF01636">
    <property type="entry name" value="APH"/>
    <property type="match status" value="1"/>
</dbReference>
<evidence type="ECO:0000256" key="7">
    <source>
        <dbReference type="ARBA" id="ARBA00022679"/>
    </source>
</evidence>
<dbReference type="Gene3D" id="3.90.1200.10">
    <property type="match status" value="1"/>
</dbReference>
<dbReference type="UniPathway" id="UPA00164"/>
<name>A0A3A3Z8F2_9ACTN</name>
<keyword evidence="6" id="KW-0321">Glycogen metabolism</keyword>
<evidence type="ECO:0000259" key="15">
    <source>
        <dbReference type="Pfam" id="PF01636"/>
    </source>
</evidence>
<evidence type="ECO:0000313" key="17">
    <source>
        <dbReference type="EMBL" id="RJK98187.1"/>
    </source>
</evidence>
<proteinExistence type="inferred from homology"/>
<reference evidence="17 18" key="1">
    <citation type="submission" date="2018-09" db="EMBL/GenBank/DDBJ databases">
        <title>YIM 75000 draft genome.</title>
        <authorList>
            <person name="Tang S."/>
            <person name="Feng Y."/>
        </authorList>
    </citation>
    <scope>NUCLEOTIDE SEQUENCE [LARGE SCALE GENOMIC DNA]</scope>
    <source>
        <strain evidence="17 18">YIM 75000</strain>
    </source>
</reference>
<dbReference type="GO" id="GO:0016301">
    <property type="term" value="F:kinase activity"/>
    <property type="evidence" value="ECO:0007669"/>
    <property type="project" value="UniProtKB-KW"/>
</dbReference>
<gene>
    <name evidence="17" type="ORF">D5H78_04580</name>
</gene>
<dbReference type="InterPro" id="IPR002575">
    <property type="entry name" value="Aminoglycoside_PTrfase"/>
</dbReference>
<organism evidence="17 18">
    <name type="scientific">Vallicoccus soli</name>
    <dbReference type="NCBI Taxonomy" id="2339232"/>
    <lineage>
        <taxon>Bacteria</taxon>
        <taxon>Bacillati</taxon>
        <taxon>Actinomycetota</taxon>
        <taxon>Actinomycetes</taxon>
        <taxon>Motilibacterales</taxon>
        <taxon>Vallicoccaceae</taxon>
        <taxon>Vallicoccus</taxon>
    </lineage>
</organism>
<evidence type="ECO:0000256" key="12">
    <source>
        <dbReference type="ARBA" id="ARBA00023277"/>
    </source>
</evidence>
<evidence type="ECO:0000256" key="3">
    <source>
        <dbReference type="ARBA" id="ARBA00011245"/>
    </source>
</evidence>
<evidence type="ECO:0000256" key="4">
    <source>
        <dbReference type="ARBA" id="ARBA00011962"/>
    </source>
</evidence>
<evidence type="ECO:0000256" key="5">
    <source>
        <dbReference type="ARBA" id="ARBA00013882"/>
    </source>
</evidence>
<dbReference type="Pfam" id="PF18085">
    <property type="entry name" value="Mak_N_cap"/>
    <property type="match status" value="1"/>
</dbReference>
<comment type="pathway">
    <text evidence="1">Glycan biosynthesis; glycogen biosynthesis.</text>
</comment>
<protein>
    <recommendedName>
        <fullName evidence="5">Maltokinase</fullName>
        <ecNumber evidence="4">2.7.1.175</ecNumber>
    </recommendedName>
    <alternativeName>
        <fullName evidence="13">Maltose-1-phosphate synthase</fullName>
    </alternativeName>
</protein>
<dbReference type="EMBL" id="QZEZ01000001">
    <property type="protein sequence ID" value="RJK98187.1"/>
    <property type="molecule type" value="Genomic_DNA"/>
</dbReference>
<dbReference type="AlphaFoldDB" id="A0A3A3Z8F2"/>
<keyword evidence="9" id="KW-0418">Kinase</keyword>
<evidence type="ECO:0000256" key="11">
    <source>
        <dbReference type="ARBA" id="ARBA00023056"/>
    </source>
</evidence>
<keyword evidence="18" id="KW-1185">Reference proteome</keyword>
<feature type="domain" description="Maltokinase N-terminal cap" evidence="16">
    <location>
        <begin position="17"/>
        <end position="100"/>
    </location>
</feature>
<accession>A0A3A3Z8F2</accession>
<comment type="catalytic activity">
    <reaction evidence="14">
        <text>D-maltose + ATP = alpha-maltose 1-phosphate + ADP + H(+)</text>
        <dbReference type="Rhea" id="RHEA:31915"/>
        <dbReference type="ChEBI" id="CHEBI:15378"/>
        <dbReference type="ChEBI" id="CHEBI:17306"/>
        <dbReference type="ChEBI" id="CHEBI:30616"/>
        <dbReference type="ChEBI" id="CHEBI:63576"/>
        <dbReference type="ChEBI" id="CHEBI:456216"/>
        <dbReference type="EC" id="2.7.1.175"/>
    </reaction>
</comment>
<dbReference type="SUPFAM" id="SSF56112">
    <property type="entry name" value="Protein kinase-like (PK-like)"/>
    <property type="match status" value="1"/>
</dbReference>
<keyword evidence="7 17" id="KW-0808">Transferase</keyword>
<evidence type="ECO:0000256" key="13">
    <source>
        <dbReference type="ARBA" id="ARBA00031251"/>
    </source>
</evidence>
<dbReference type="GO" id="GO:0005978">
    <property type="term" value="P:glycogen biosynthetic process"/>
    <property type="evidence" value="ECO:0007669"/>
    <property type="project" value="UniProtKB-UniPathway"/>
</dbReference>
<evidence type="ECO:0000256" key="14">
    <source>
        <dbReference type="ARBA" id="ARBA00049067"/>
    </source>
</evidence>
<dbReference type="RefSeq" id="WP_119949113.1">
    <property type="nucleotide sequence ID" value="NZ_QZEZ01000001.1"/>
</dbReference>
<evidence type="ECO:0000259" key="16">
    <source>
        <dbReference type="Pfam" id="PF18085"/>
    </source>
</evidence>
<dbReference type="GO" id="GO:0005524">
    <property type="term" value="F:ATP binding"/>
    <property type="evidence" value="ECO:0007669"/>
    <property type="project" value="UniProtKB-KW"/>
</dbReference>
<evidence type="ECO:0000313" key="18">
    <source>
        <dbReference type="Proteomes" id="UP000265614"/>
    </source>
</evidence>
<dbReference type="InterPro" id="IPR011009">
    <property type="entry name" value="Kinase-like_dom_sf"/>
</dbReference>
<evidence type="ECO:0000256" key="8">
    <source>
        <dbReference type="ARBA" id="ARBA00022741"/>
    </source>
</evidence>
<evidence type="ECO:0000256" key="6">
    <source>
        <dbReference type="ARBA" id="ARBA00022600"/>
    </source>
</evidence>
<evidence type="ECO:0000256" key="2">
    <source>
        <dbReference type="ARBA" id="ARBA00006219"/>
    </source>
</evidence>
<sequence>MSADPAVRPSVEALTAFLPAQRWFAGKSRQWEVTGTTTVAALDERTTLDLVHVRYADGEAETYQLPLVRRDAPVEGLAHVLVEEVTGGGGTTWLYDALHDKEATGLWTGGVASGRREDGVVFHRVDGGAEVDEDATSIVIGAEQSNTSLVYGGSTIMKVFRKVSFGLNPDIEIHEALVRAGSEHVAEILGWVEGRWTDPASGEAGTGSLAMLQCFLTTATEGWESAKASVRDLYAEGDLHADEVGGDFAGEASRLGEATAQVHQALRETLGTGTLDQDALRALAQGMHERLRRALPEVPGLEEHADALAAAFDDLAALPGGLPVQRVHGDFHLGQTMRTLKGWKLLDFEGEPARPLRERQAMDSPLKDVAGMLRSFDYAARHLLVDRPEPHLEYRATEWAERNRDAFCAGYGEAAGRDPREDGAVLRAFEVDKAVYEAVYEARNRPGWLRIPLSAIERLATQGERRS</sequence>
<keyword evidence="11" id="KW-0320">Glycogen biosynthesis</keyword>
<dbReference type="InterPro" id="IPR040999">
    <property type="entry name" value="Mak_N_cap"/>
</dbReference>
<evidence type="ECO:0000256" key="1">
    <source>
        <dbReference type="ARBA" id="ARBA00004964"/>
    </source>
</evidence>
<keyword evidence="12" id="KW-0119">Carbohydrate metabolism</keyword>
<dbReference type="EC" id="2.7.1.175" evidence="4"/>
<keyword evidence="8" id="KW-0547">Nucleotide-binding</keyword>
<dbReference type="OrthoDB" id="3787729at2"/>
<comment type="subunit">
    <text evidence="3">Monomer.</text>
</comment>
<comment type="caution">
    <text evidence="17">The sequence shown here is derived from an EMBL/GenBank/DDBJ whole genome shotgun (WGS) entry which is preliminary data.</text>
</comment>
<keyword evidence="10" id="KW-0067">ATP-binding</keyword>